<proteinExistence type="predicted"/>
<dbReference type="Proteomes" id="UP000617628">
    <property type="component" value="Unassembled WGS sequence"/>
</dbReference>
<dbReference type="AlphaFoldDB" id="A0A934S1E6"/>
<evidence type="ECO:0000313" key="2">
    <source>
        <dbReference type="EMBL" id="MBK1879390.1"/>
    </source>
</evidence>
<dbReference type="EMBL" id="JAENIL010000047">
    <property type="protein sequence ID" value="MBK1879390.1"/>
    <property type="molecule type" value="Genomic_DNA"/>
</dbReference>
<feature type="transmembrane region" description="Helical" evidence="1">
    <location>
        <begin position="78"/>
        <end position="98"/>
    </location>
</feature>
<gene>
    <name evidence="2" type="ORF">JIN87_21055</name>
</gene>
<keyword evidence="1" id="KW-1133">Transmembrane helix</keyword>
<comment type="caution">
    <text evidence="2">The sequence shown here is derived from an EMBL/GenBank/DDBJ whole genome shotgun (WGS) entry which is preliminary data.</text>
</comment>
<feature type="transmembrane region" description="Helical" evidence="1">
    <location>
        <begin position="132"/>
        <end position="153"/>
    </location>
</feature>
<sequence>MTVKECIHCGSAHANGTDCCSSGCDLARRLPMGDGDLPATWQLGVALGWGFLLFNQLLFAGMDFLSLSKNDPENAGKFAIASIAAGCLVAAASVFFFAISKPKLMTDWQILAVSVGLGVVGGYRLGEKFGEGPVLGFLIANILVCLWLARGLVRRSK</sequence>
<dbReference type="RefSeq" id="WP_200357603.1">
    <property type="nucleotide sequence ID" value="NZ_JAENIL010000047.1"/>
</dbReference>
<protein>
    <submittedName>
        <fullName evidence="2">Uncharacterized protein</fullName>
    </submittedName>
</protein>
<name>A0A934S1E6_9BACT</name>
<organism evidence="2 3">
    <name type="scientific">Pelagicoccus mobilis</name>
    <dbReference type="NCBI Taxonomy" id="415221"/>
    <lineage>
        <taxon>Bacteria</taxon>
        <taxon>Pseudomonadati</taxon>
        <taxon>Verrucomicrobiota</taxon>
        <taxon>Opitutia</taxon>
        <taxon>Puniceicoccales</taxon>
        <taxon>Pelagicoccaceae</taxon>
        <taxon>Pelagicoccus</taxon>
    </lineage>
</organism>
<reference evidence="2" key="1">
    <citation type="submission" date="2021-01" db="EMBL/GenBank/DDBJ databases">
        <title>Modified the classification status of verrucomicrobia.</title>
        <authorList>
            <person name="Feng X."/>
        </authorList>
    </citation>
    <scope>NUCLEOTIDE SEQUENCE</scope>
    <source>
        <strain evidence="2">KCTC 13126</strain>
    </source>
</reference>
<accession>A0A934S1E6</accession>
<keyword evidence="1" id="KW-0472">Membrane</keyword>
<evidence type="ECO:0000256" key="1">
    <source>
        <dbReference type="SAM" id="Phobius"/>
    </source>
</evidence>
<keyword evidence="1" id="KW-0812">Transmembrane</keyword>
<feature type="transmembrane region" description="Helical" evidence="1">
    <location>
        <begin position="39"/>
        <end position="58"/>
    </location>
</feature>
<keyword evidence="3" id="KW-1185">Reference proteome</keyword>
<evidence type="ECO:0000313" key="3">
    <source>
        <dbReference type="Proteomes" id="UP000617628"/>
    </source>
</evidence>